<sequence>MNESEILSVLSQLNNILANKKNLENIQNNSQQNDTQLANNQGAIYTQQNDIKDQNNNQKNIQSENDSSQNNYQGPGYQLPTESSNSHRKLYHNLSLEKNVIKPVSCFNHQKQHLLNQFSYKHINQKQSDTKINKSHQKLYNKSPMKQKDINFVNQDELENCTFTPKINKKSQILAQCIKRTPLYQKQTRSISVTPLEQQQNENQQQFPKFTKQGDLNSKSQMNEFDEDQIRESAIREILMNTTRQNNQNYSQSLDEVKNNNFNKVRKTNFINDNKNQMNNFREEDTKFKEIKQKFGNKNNNNNSKTNEEEIQNDLNNESKQEQILQYQEQILLQQQDNQQKEQMSQNENYNLQQQHFDQQQENKMGQNINNRNQQFFQNTLKLSQHIGNKSGKINGNENEEQQQQQIIKEIQQQLQMKQSDQNQKNTNQIQNNNVNNNEIDKITNINQHYNVISEQKQQLQFQQNQNNDQINQECQFPNLDFIYNIINKNSENI</sequence>
<organism evidence="2 3">
    <name type="scientific">Pseudocohnilembus persalinus</name>
    <name type="common">Ciliate</name>
    <dbReference type="NCBI Taxonomy" id="266149"/>
    <lineage>
        <taxon>Eukaryota</taxon>
        <taxon>Sar</taxon>
        <taxon>Alveolata</taxon>
        <taxon>Ciliophora</taxon>
        <taxon>Intramacronucleata</taxon>
        <taxon>Oligohymenophorea</taxon>
        <taxon>Scuticociliatia</taxon>
        <taxon>Philasterida</taxon>
        <taxon>Pseudocohnilembidae</taxon>
        <taxon>Pseudocohnilembus</taxon>
    </lineage>
</organism>
<feature type="region of interest" description="Disordered" evidence="1">
    <location>
        <begin position="49"/>
        <end position="85"/>
    </location>
</feature>
<evidence type="ECO:0000313" key="3">
    <source>
        <dbReference type="Proteomes" id="UP000054937"/>
    </source>
</evidence>
<evidence type="ECO:0000313" key="2">
    <source>
        <dbReference type="EMBL" id="KRX01227.1"/>
    </source>
</evidence>
<comment type="caution">
    <text evidence="2">The sequence shown here is derived from an EMBL/GenBank/DDBJ whole genome shotgun (WGS) entry which is preliminary data.</text>
</comment>
<reference evidence="2 3" key="1">
    <citation type="journal article" date="2015" name="Sci. Rep.">
        <title>Genome of the facultative scuticociliatosis pathogen Pseudocohnilembus persalinus provides insight into its virulence through horizontal gene transfer.</title>
        <authorList>
            <person name="Xiong J."/>
            <person name="Wang G."/>
            <person name="Cheng J."/>
            <person name="Tian M."/>
            <person name="Pan X."/>
            <person name="Warren A."/>
            <person name="Jiang C."/>
            <person name="Yuan D."/>
            <person name="Miao W."/>
        </authorList>
    </citation>
    <scope>NUCLEOTIDE SEQUENCE [LARGE SCALE GENOMIC DNA]</scope>
    <source>
        <strain evidence="2">36N120E</strain>
    </source>
</reference>
<dbReference type="AlphaFoldDB" id="A0A0V0QG92"/>
<dbReference type="EMBL" id="LDAU01000173">
    <property type="protein sequence ID" value="KRX01227.1"/>
    <property type="molecule type" value="Genomic_DNA"/>
</dbReference>
<dbReference type="InParanoid" id="A0A0V0QG92"/>
<keyword evidence="3" id="KW-1185">Reference proteome</keyword>
<dbReference type="Proteomes" id="UP000054937">
    <property type="component" value="Unassembled WGS sequence"/>
</dbReference>
<evidence type="ECO:0000256" key="1">
    <source>
        <dbReference type="SAM" id="MobiDB-lite"/>
    </source>
</evidence>
<feature type="region of interest" description="Disordered" evidence="1">
    <location>
        <begin position="294"/>
        <end position="313"/>
    </location>
</feature>
<proteinExistence type="predicted"/>
<gene>
    <name evidence="2" type="ORF">PPERSA_05813</name>
</gene>
<name>A0A0V0QG92_PSEPJ</name>
<feature type="compositionally biased region" description="Polar residues" evidence="1">
    <location>
        <begin position="63"/>
        <end position="73"/>
    </location>
</feature>
<accession>A0A0V0QG92</accession>
<protein>
    <submittedName>
        <fullName evidence="2">Uncharacterized protein</fullName>
    </submittedName>
</protein>
<feature type="region of interest" description="Disordered" evidence="1">
    <location>
        <begin position="413"/>
        <end position="435"/>
    </location>
</feature>